<dbReference type="OrthoDB" id="6867569at2"/>
<dbReference type="AlphaFoldDB" id="A0A285II93"/>
<gene>
    <name evidence="2" type="ORF">CVM39_10735</name>
    <name evidence="3" type="ORF">SAMN06297129_1219</name>
</gene>
<dbReference type="InterPro" id="IPR018656">
    <property type="entry name" value="DUF2087"/>
</dbReference>
<dbReference type="Proteomes" id="UP000231655">
    <property type="component" value="Unassembled WGS sequence"/>
</dbReference>
<keyword evidence="5" id="KW-1185">Reference proteome</keyword>
<dbReference type="Pfam" id="PF09860">
    <property type="entry name" value="DUF2087"/>
    <property type="match status" value="1"/>
</dbReference>
<feature type="domain" description="DUF2087" evidence="1">
    <location>
        <begin position="87"/>
        <end position="157"/>
    </location>
</feature>
<sequence length="183" mass="20336">MPRQMIPLTHADLSSFARNLSGQLAAHEGAPSHLQLLNMLARAAGYRNLQQMRASAAAGGRLATRSEAPADLRRVERALHQFDAEGRLRHWPAKRQMRALCLAALWARLPAERLMTEKEVNACLDAAHLFADPAQLRRELVSEGLLSRNRDGSDYRRIEAAPSAEARALIRELAQCMKARADV</sequence>
<name>A0A285II93_9RHOB</name>
<organism evidence="3 4">
    <name type="scientific">Pseudooceanicola antarcticus</name>
    <dbReference type="NCBI Taxonomy" id="1247613"/>
    <lineage>
        <taxon>Bacteria</taxon>
        <taxon>Pseudomonadati</taxon>
        <taxon>Pseudomonadota</taxon>
        <taxon>Alphaproteobacteria</taxon>
        <taxon>Rhodobacterales</taxon>
        <taxon>Paracoccaceae</taxon>
        <taxon>Pseudooceanicola</taxon>
    </lineage>
</organism>
<dbReference type="EMBL" id="OBEA01000002">
    <property type="protein sequence ID" value="SNY47674.1"/>
    <property type="molecule type" value="Genomic_DNA"/>
</dbReference>
<evidence type="ECO:0000313" key="3">
    <source>
        <dbReference type="EMBL" id="SNY47674.1"/>
    </source>
</evidence>
<protein>
    <submittedName>
        <fullName evidence="2">DUF2087 domain-containing protein</fullName>
    </submittedName>
</protein>
<proteinExistence type="predicted"/>
<evidence type="ECO:0000313" key="5">
    <source>
        <dbReference type="Proteomes" id="UP000231702"/>
    </source>
</evidence>
<evidence type="ECO:0000259" key="1">
    <source>
        <dbReference type="Pfam" id="PF09860"/>
    </source>
</evidence>
<reference evidence="2 5" key="2">
    <citation type="journal article" date="2018" name="Int. J. Syst. Evol. Microbiol.">
        <title>Pseudooceanicola lipolyticus sp. nov., a marine alphaproteobacterium, reclassification of Oceanicola flagellatus as Pseudooceanicola flagellatus comb. nov. and emended description of the genus Pseudooceanicola.</title>
        <authorList>
            <person name="Huang M.-M."/>
            <person name="Guo L.-L."/>
            <person name="Wu Y.-H."/>
            <person name="Lai Q.-L."/>
            <person name="Shao Z.-Z."/>
            <person name="Wang C.-S."/>
            <person name="Wu M."/>
            <person name="Xu X.-W."/>
        </authorList>
    </citation>
    <scope>NUCLEOTIDE SEQUENCE [LARGE SCALE GENOMIC DNA]</scope>
    <source>
        <strain evidence="2 5">Ar-45</strain>
    </source>
</reference>
<accession>A0A285II93</accession>
<evidence type="ECO:0000313" key="2">
    <source>
        <dbReference type="EMBL" id="PJE28923.1"/>
    </source>
</evidence>
<dbReference type="EMBL" id="PGTD01000016">
    <property type="protein sequence ID" value="PJE28923.1"/>
    <property type="molecule type" value="Genomic_DNA"/>
</dbReference>
<dbReference type="Proteomes" id="UP000231702">
    <property type="component" value="Unassembled WGS sequence"/>
</dbReference>
<dbReference type="RefSeq" id="WP_097144986.1">
    <property type="nucleotide sequence ID" value="NZ_OBEA01000002.1"/>
</dbReference>
<evidence type="ECO:0000313" key="4">
    <source>
        <dbReference type="Proteomes" id="UP000231655"/>
    </source>
</evidence>
<reference evidence="3 4" key="1">
    <citation type="submission" date="2017-09" db="EMBL/GenBank/DDBJ databases">
        <authorList>
            <person name="Ehlers B."/>
            <person name="Leendertz F.H."/>
        </authorList>
    </citation>
    <scope>NUCLEOTIDE SEQUENCE [LARGE SCALE GENOMIC DNA]</scope>
    <source>
        <strain evidence="3 4">CGMCC 1.12662</strain>
    </source>
</reference>